<name>A0ABN7VCV2_GIGMA</name>
<feature type="non-terminal residue" evidence="1">
    <location>
        <position position="100"/>
    </location>
</feature>
<gene>
    <name evidence="1" type="ORF">GMARGA_LOCUS16460</name>
</gene>
<protein>
    <submittedName>
        <fullName evidence="1">281_t:CDS:1</fullName>
    </submittedName>
</protein>
<dbReference type="EMBL" id="CAJVQB010011948">
    <property type="protein sequence ID" value="CAG8751663.1"/>
    <property type="molecule type" value="Genomic_DNA"/>
</dbReference>
<organism evidence="1 2">
    <name type="scientific">Gigaspora margarita</name>
    <dbReference type="NCBI Taxonomy" id="4874"/>
    <lineage>
        <taxon>Eukaryota</taxon>
        <taxon>Fungi</taxon>
        <taxon>Fungi incertae sedis</taxon>
        <taxon>Mucoromycota</taxon>
        <taxon>Glomeromycotina</taxon>
        <taxon>Glomeromycetes</taxon>
        <taxon>Diversisporales</taxon>
        <taxon>Gigasporaceae</taxon>
        <taxon>Gigaspora</taxon>
    </lineage>
</organism>
<evidence type="ECO:0000313" key="1">
    <source>
        <dbReference type="EMBL" id="CAG8751663.1"/>
    </source>
</evidence>
<dbReference type="Proteomes" id="UP000789901">
    <property type="component" value="Unassembled WGS sequence"/>
</dbReference>
<sequence length="100" mass="11445">MTFDYSFALSSEIISLTIWSSSGVTLGKSPPRKNAKFAEDKYWEEDAEEVVWILVLLLLSALPIKHAKKIESGSKQFNINELLNFDRNSVEFSKKEFTKL</sequence>
<comment type="caution">
    <text evidence="1">The sequence shown here is derived from an EMBL/GenBank/DDBJ whole genome shotgun (WGS) entry which is preliminary data.</text>
</comment>
<reference evidence="1 2" key="1">
    <citation type="submission" date="2021-06" db="EMBL/GenBank/DDBJ databases">
        <authorList>
            <person name="Kallberg Y."/>
            <person name="Tangrot J."/>
            <person name="Rosling A."/>
        </authorList>
    </citation>
    <scope>NUCLEOTIDE SEQUENCE [LARGE SCALE GENOMIC DNA]</scope>
    <source>
        <strain evidence="1 2">120-4 pot B 10/14</strain>
    </source>
</reference>
<evidence type="ECO:0000313" key="2">
    <source>
        <dbReference type="Proteomes" id="UP000789901"/>
    </source>
</evidence>
<accession>A0ABN7VCV2</accession>
<proteinExistence type="predicted"/>
<keyword evidence="2" id="KW-1185">Reference proteome</keyword>